<comment type="caution">
    <text evidence="2">The sequence shown here is derived from an EMBL/GenBank/DDBJ whole genome shotgun (WGS) entry which is preliminary data.</text>
</comment>
<accession>A0A146FYT3</accession>
<reference evidence="3" key="2">
    <citation type="submission" date="2016-02" db="EMBL/GenBank/DDBJ databases">
        <title>Genome sequencing of Aspergillus luchuensis NBRC 4314.</title>
        <authorList>
            <person name="Yamada O."/>
        </authorList>
    </citation>
    <scope>NUCLEOTIDE SEQUENCE [LARGE SCALE GENOMIC DNA]</scope>
    <source>
        <strain evidence="3">RIB 2604</strain>
    </source>
</reference>
<evidence type="ECO:0000313" key="3">
    <source>
        <dbReference type="Proteomes" id="UP000075230"/>
    </source>
</evidence>
<evidence type="ECO:0000313" key="2">
    <source>
        <dbReference type="EMBL" id="GAT30467.1"/>
    </source>
</evidence>
<name>A0A146FYT3_ASPKA</name>
<dbReference type="EMBL" id="BCWF01000034">
    <property type="protein sequence ID" value="GAT30467.1"/>
    <property type="molecule type" value="Genomic_DNA"/>
</dbReference>
<feature type="region of interest" description="Disordered" evidence="1">
    <location>
        <begin position="157"/>
        <end position="187"/>
    </location>
</feature>
<feature type="region of interest" description="Disordered" evidence="1">
    <location>
        <begin position="98"/>
        <end position="128"/>
    </location>
</feature>
<organism evidence="2 3">
    <name type="scientific">Aspergillus kawachii</name>
    <name type="common">White koji mold</name>
    <name type="synonym">Aspergillus awamori var. kawachi</name>
    <dbReference type="NCBI Taxonomy" id="1069201"/>
    <lineage>
        <taxon>Eukaryota</taxon>
        <taxon>Fungi</taxon>
        <taxon>Dikarya</taxon>
        <taxon>Ascomycota</taxon>
        <taxon>Pezizomycotina</taxon>
        <taxon>Eurotiomycetes</taxon>
        <taxon>Eurotiomycetidae</taxon>
        <taxon>Eurotiales</taxon>
        <taxon>Aspergillaceae</taxon>
        <taxon>Aspergillus</taxon>
        <taxon>Aspergillus subgen. Circumdati</taxon>
    </lineage>
</organism>
<gene>
    <name evidence="2" type="ORF">RIB2604_03500220</name>
</gene>
<dbReference type="Proteomes" id="UP000075230">
    <property type="component" value="Unassembled WGS sequence"/>
</dbReference>
<feature type="compositionally biased region" description="Basic and acidic residues" evidence="1">
    <location>
        <begin position="106"/>
        <end position="118"/>
    </location>
</feature>
<feature type="region of interest" description="Disordered" evidence="1">
    <location>
        <begin position="51"/>
        <end position="73"/>
    </location>
</feature>
<sequence length="187" mass="19894">MHTGVTDDILQLIDRAFTDPMFELQEKEDGVVTVKELTPQLGEVLPVLQSSSTNRGETELPGGNGWSGDDGRGRSGQIQVGWQVGMGLAGSLTNAKDELATAGKVPEGRPDRRTESPRRAPQCSLASYGTGTAGQLQGIFRQIWADPGIFRQQPAPFGIGPPPPSLPALFLSPSPFPPPSTSSFLSR</sequence>
<dbReference type="AlphaFoldDB" id="A0A146FYT3"/>
<proteinExistence type="predicted"/>
<evidence type="ECO:0000256" key="1">
    <source>
        <dbReference type="SAM" id="MobiDB-lite"/>
    </source>
</evidence>
<reference evidence="2 3" key="1">
    <citation type="journal article" date="2016" name="DNA Res.">
        <title>Genome sequence of Aspergillus luchuensis NBRC 4314.</title>
        <authorList>
            <person name="Yamada O."/>
            <person name="Machida M."/>
            <person name="Hosoyama A."/>
            <person name="Goto M."/>
            <person name="Takahashi T."/>
            <person name="Futagami T."/>
            <person name="Yamagata Y."/>
            <person name="Takeuchi M."/>
            <person name="Kobayashi T."/>
            <person name="Koike H."/>
            <person name="Abe K."/>
            <person name="Asai K."/>
            <person name="Arita M."/>
            <person name="Fujita N."/>
            <person name="Fukuda K."/>
            <person name="Higa K."/>
            <person name="Horikawa H."/>
            <person name="Ishikawa T."/>
            <person name="Jinno K."/>
            <person name="Kato Y."/>
            <person name="Kirimura K."/>
            <person name="Mizutani O."/>
            <person name="Nakasone K."/>
            <person name="Sano M."/>
            <person name="Shiraishi Y."/>
            <person name="Tsukahara M."/>
            <person name="Gomi K."/>
        </authorList>
    </citation>
    <scope>NUCLEOTIDE SEQUENCE [LARGE SCALE GENOMIC DNA]</scope>
    <source>
        <strain evidence="2 3">RIB 2604</strain>
    </source>
</reference>
<protein>
    <submittedName>
        <fullName evidence="2">Mis6 domain protein</fullName>
    </submittedName>
</protein>